<proteinExistence type="inferred from homology"/>
<dbReference type="Gene3D" id="3.30.470.10">
    <property type="match status" value="1"/>
</dbReference>
<dbReference type="InterPro" id="IPR001544">
    <property type="entry name" value="Aminotrans_IV"/>
</dbReference>
<dbReference type="AlphaFoldDB" id="A0A388JW77"/>
<dbReference type="InterPro" id="IPR050571">
    <property type="entry name" value="Class-IV_PLP-Dep_Aminotrnsfr"/>
</dbReference>
<dbReference type="STRING" id="69332.A0A388JW77"/>
<dbReference type="EMBL" id="BFEA01000024">
    <property type="protein sequence ID" value="GBG61972.1"/>
    <property type="molecule type" value="Genomic_DNA"/>
</dbReference>
<comment type="caution">
    <text evidence="2">The sequence shown here is derived from an EMBL/GenBank/DDBJ whole genome shotgun (WGS) entry which is preliminary data.</text>
</comment>
<dbReference type="GO" id="GO:0003824">
    <property type="term" value="F:catalytic activity"/>
    <property type="evidence" value="ECO:0007669"/>
    <property type="project" value="InterPro"/>
</dbReference>
<dbReference type="Proteomes" id="UP000265515">
    <property type="component" value="Unassembled WGS sequence"/>
</dbReference>
<evidence type="ECO:0000256" key="1">
    <source>
        <dbReference type="ARBA" id="ARBA00009320"/>
    </source>
</evidence>
<dbReference type="Gene3D" id="3.20.10.10">
    <property type="entry name" value="D-amino Acid Aminotransferase, subunit A, domain 2"/>
    <property type="match status" value="1"/>
</dbReference>
<dbReference type="OMA" id="DSKIHHA"/>
<protein>
    <recommendedName>
        <fullName evidence="4">Branched-chain-amino-acid aminotransferase</fullName>
    </recommendedName>
</protein>
<evidence type="ECO:0000313" key="3">
    <source>
        <dbReference type="Proteomes" id="UP000265515"/>
    </source>
</evidence>
<organism evidence="2 3">
    <name type="scientific">Chara braunii</name>
    <name type="common">Braun's stonewort</name>
    <dbReference type="NCBI Taxonomy" id="69332"/>
    <lineage>
        <taxon>Eukaryota</taxon>
        <taxon>Viridiplantae</taxon>
        <taxon>Streptophyta</taxon>
        <taxon>Charophyceae</taxon>
        <taxon>Charales</taxon>
        <taxon>Characeae</taxon>
        <taxon>Chara</taxon>
    </lineage>
</organism>
<dbReference type="FunFam" id="3.20.10.10:FF:000011">
    <property type="entry name" value="Branched-chain-amino-acid aminotransferase-like protein 2"/>
    <property type="match status" value="1"/>
</dbReference>
<comment type="similarity">
    <text evidence="1">Belongs to the class-IV pyridoxal-phosphate-dependent aminotransferase family.</text>
</comment>
<reference evidence="2 3" key="1">
    <citation type="journal article" date="2018" name="Cell">
        <title>The Chara Genome: Secondary Complexity and Implications for Plant Terrestrialization.</title>
        <authorList>
            <person name="Nishiyama T."/>
            <person name="Sakayama H."/>
            <person name="Vries J.D."/>
            <person name="Buschmann H."/>
            <person name="Saint-Marcoux D."/>
            <person name="Ullrich K.K."/>
            <person name="Haas F.B."/>
            <person name="Vanderstraeten L."/>
            <person name="Becker D."/>
            <person name="Lang D."/>
            <person name="Vosolsobe S."/>
            <person name="Rombauts S."/>
            <person name="Wilhelmsson P.K.I."/>
            <person name="Janitza P."/>
            <person name="Kern R."/>
            <person name="Heyl A."/>
            <person name="Rumpler F."/>
            <person name="Villalobos L.I.A.C."/>
            <person name="Clay J.M."/>
            <person name="Skokan R."/>
            <person name="Toyoda A."/>
            <person name="Suzuki Y."/>
            <person name="Kagoshima H."/>
            <person name="Schijlen E."/>
            <person name="Tajeshwar N."/>
            <person name="Catarino B."/>
            <person name="Hetherington A.J."/>
            <person name="Saltykova A."/>
            <person name="Bonnot C."/>
            <person name="Breuninger H."/>
            <person name="Symeonidi A."/>
            <person name="Radhakrishnan G.V."/>
            <person name="Van Nieuwerburgh F."/>
            <person name="Deforce D."/>
            <person name="Chang C."/>
            <person name="Karol K.G."/>
            <person name="Hedrich R."/>
            <person name="Ulvskov P."/>
            <person name="Glockner G."/>
            <person name="Delwiche C.F."/>
            <person name="Petrasek J."/>
            <person name="Van de Peer Y."/>
            <person name="Friml J."/>
            <person name="Beilby M."/>
            <person name="Dolan L."/>
            <person name="Kohara Y."/>
            <person name="Sugano S."/>
            <person name="Fujiyama A."/>
            <person name="Delaux P.-M."/>
            <person name="Quint M."/>
            <person name="TheiBen G."/>
            <person name="Hagemann M."/>
            <person name="Harholt J."/>
            <person name="Dunand C."/>
            <person name="Zachgo S."/>
            <person name="Langdale J."/>
            <person name="Maumus F."/>
            <person name="Straeten D.V.D."/>
            <person name="Gould S.B."/>
            <person name="Rensing S.A."/>
        </authorList>
    </citation>
    <scope>NUCLEOTIDE SEQUENCE [LARGE SCALE GENOMIC DNA]</scope>
    <source>
        <strain evidence="2 3">S276</strain>
    </source>
</reference>
<name>A0A388JW77_CHABU</name>
<dbReference type="GO" id="GO:0046394">
    <property type="term" value="P:carboxylic acid biosynthetic process"/>
    <property type="evidence" value="ECO:0007669"/>
    <property type="project" value="UniProtKB-ARBA"/>
</dbReference>
<dbReference type="Gramene" id="GBG61972">
    <property type="protein sequence ID" value="GBG61972"/>
    <property type="gene ID" value="CBR_g26135"/>
</dbReference>
<accession>A0A388JW77</accession>
<dbReference type="InterPro" id="IPR036038">
    <property type="entry name" value="Aminotransferase-like"/>
</dbReference>
<dbReference type="SUPFAM" id="SSF56752">
    <property type="entry name" value="D-aminoacid aminotransferase-like PLP-dependent enzymes"/>
    <property type="match status" value="1"/>
</dbReference>
<dbReference type="InterPro" id="IPR043131">
    <property type="entry name" value="BCAT-like_N"/>
</dbReference>
<evidence type="ECO:0000313" key="2">
    <source>
        <dbReference type="EMBL" id="GBG61972.1"/>
    </source>
</evidence>
<evidence type="ECO:0008006" key="4">
    <source>
        <dbReference type="Google" id="ProtNLM"/>
    </source>
</evidence>
<sequence length="233" mass="25328">MAFSDIPDRVEIKKAIFSTLAANGMRDGVHVRLTLSRGKKVTSGMSPAFNQYGPTLIVLAEWKLPVYDNAKGIKLTTASTRRNPPQCVDSKIHHANLINNILAKIEGNSAGTADAIMLDVDGFVAETNATNLFMIKRGRVLTPAADYCTPGITRGTIMQLAMSTGLLIRERRLSLAEFYSADEVFATGTMGEITPVIEIDGRVIHDGKVGKFTQQLRAAFKKLTETEGTALPF</sequence>
<dbReference type="Pfam" id="PF01063">
    <property type="entry name" value="Aminotran_4"/>
    <property type="match status" value="1"/>
</dbReference>
<dbReference type="PANTHER" id="PTHR42743">
    <property type="entry name" value="AMINO-ACID AMINOTRANSFERASE"/>
    <property type="match status" value="1"/>
</dbReference>
<dbReference type="OrthoDB" id="25921at2759"/>
<keyword evidence="3" id="KW-1185">Reference proteome</keyword>
<dbReference type="InterPro" id="IPR043132">
    <property type="entry name" value="BCAT-like_C"/>
</dbReference>
<dbReference type="PANTHER" id="PTHR42743:SF11">
    <property type="entry name" value="AMINODEOXYCHORISMATE LYASE"/>
    <property type="match status" value="1"/>
</dbReference>
<gene>
    <name evidence="2" type="ORF">CBR_g26135</name>
</gene>